<accession>A0ACC0K2M1</accession>
<comment type="caution">
    <text evidence="1">The sequence shown here is derived from an EMBL/GenBank/DDBJ whole genome shotgun (WGS) entry which is preliminary data.</text>
</comment>
<gene>
    <name evidence="1" type="ORF">MSG28_000830</name>
</gene>
<evidence type="ECO:0000313" key="2">
    <source>
        <dbReference type="Proteomes" id="UP001064048"/>
    </source>
</evidence>
<organism evidence="1 2">
    <name type="scientific">Choristoneura fumiferana</name>
    <name type="common">Spruce budworm moth</name>
    <name type="synonym">Archips fumiferana</name>
    <dbReference type="NCBI Taxonomy" id="7141"/>
    <lineage>
        <taxon>Eukaryota</taxon>
        <taxon>Metazoa</taxon>
        <taxon>Ecdysozoa</taxon>
        <taxon>Arthropoda</taxon>
        <taxon>Hexapoda</taxon>
        <taxon>Insecta</taxon>
        <taxon>Pterygota</taxon>
        <taxon>Neoptera</taxon>
        <taxon>Endopterygota</taxon>
        <taxon>Lepidoptera</taxon>
        <taxon>Glossata</taxon>
        <taxon>Ditrysia</taxon>
        <taxon>Tortricoidea</taxon>
        <taxon>Tortricidae</taxon>
        <taxon>Tortricinae</taxon>
        <taxon>Choristoneura</taxon>
    </lineage>
</organism>
<protein>
    <submittedName>
        <fullName evidence="1">Uncharacterized protein</fullName>
    </submittedName>
</protein>
<keyword evidence="2" id="KW-1185">Reference proteome</keyword>
<evidence type="ECO:0000313" key="1">
    <source>
        <dbReference type="EMBL" id="KAI8430619.1"/>
    </source>
</evidence>
<dbReference type="Proteomes" id="UP001064048">
    <property type="component" value="Chromosome Z"/>
</dbReference>
<reference evidence="1 2" key="1">
    <citation type="journal article" date="2022" name="Genome Biol. Evol.">
        <title>The Spruce Budworm Genome: Reconstructing the Evolutionary History of Antifreeze Proteins.</title>
        <authorList>
            <person name="Beliveau C."/>
            <person name="Gagne P."/>
            <person name="Picq S."/>
            <person name="Vernygora O."/>
            <person name="Keeling C.I."/>
            <person name="Pinkney K."/>
            <person name="Doucet D."/>
            <person name="Wen F."/>
            <person name="Johnston J.S."/>
            <person name="Maaroufi H."/>
            <person name="Boyle B."/>
            <person name="Laroche J."/>
            <person name="Dewar K."/>
            <person name="Juretic N."/>
            <person name="Blackburn G."/>
            <person name="Nisole A."/>
            <person name="Brunet B."/>
            <person name="Brandao M."/>
            <person name="Lumley L."/>
            <person name="Duan J."/>
            <person name="Quan G."/>
            <person name="Lucarotti C.J."/>
            <person name="Roe A.D."/>
            <person name="Sperling F.A.H."/>
            <person name="Levesque R.C."/>
            <person name="Cusson M."/>
        </authorList>
    </citation>
    <scope>NUCLEOTIDE SEQUENCE [LARGE SCALE GENOMIC DNA]</scope>
    <source>
        <strain evidence="1">Glfc:IPQL:Cfum</strain>
    </source>
</reference>
<proteinExistence type="predicted"/>
<name>A0ACC0K2M1_CHOFU</name>
<dbReference type="EMBL" id="CM046131">
    <property type="protein sequence ID" value="KAI8430619.1"/>
    <property type="molecule type" value="Genomic_DNA"/>
</dbReference>
<sequence length="422" mass="46920">MARQPPPGGAASPPLRARTRARVRTTDGILLVTTFITRFEQACLVTNQLKRSVCDIFALCRDDEWAPAVSHDSIPREQTHLHAASCALFVVALEQDGYAVLEEFLRPAECDELFAAGLELTKKLPDSINIFSTTDPDNQQLKDQYFLNSNDKISYFYEKDAIGADGNLKVGHALHLLQPIFRCYTYSDRVKAVCRQIGFSEPAVVQSIRLLRDSENREKLSYDRPAAVYPQSSFTPVPVSKGRGTRCTCCSPSSAAYTSQTGEGCCAGKSASPSPQSSRALVEHQDITFLHTEPIPPIGFWIALEDATIQNGCLWVARGSHKSGVHRRLLRDSENREKLSYDRPAAVYPQSSFTPVPVSKGTCILIHGNVVHKSAPNRSSKSRHAYTFHVIEKRNNTFSPDNWLQEGENAPFVNLYTTNQME</sequence>